<dbReference type="EMBL" id="CZBO01000007">
    <property type="protein sequence ID" value="CUQ29343.1"/>
    <property type="molecule type" value="Genomic_DNA"/>
</dbReference>
<dbReference type="Proteomes" id="UP000095563">
    <property type="component" value="Unassembled WGS sequence"/>
</dbReference>
<evidence type="ECO:0000313" key="2">
    <source>
        <dbReference type="EMBL" id="CUQ29343.1"/>
    </source>
</evidence>
<accession>A0A174V3I2</accession>
<gene>
    <name evidence="2" type="ORF">ERS852568_02689</name>
</gene>
<keyword evidence="1" id="KW-0472">Membrane</keyword>
<evidence type="ECO:0000313" key="3">
    <source>
        <dbReference type="Proteomes" id="UP000095563"/>
    </source>
</evidence>
<name>A0A174V3I2_9CLOT</name>
<reference evidence="2 3" key="1">
    <citation type="submission" date="2015-09" db="EMBL/GenBank/DDBJ databases">
        <authorList>
            <consortium name="Pathogen Informatics"/>
        </authorList>
    </citation>
    <scope>NUCLEOTIDE SEQUENCE [LARGE SCALE GENOMIC DNA]</scope>
    <source>
        <strain evidence="2 3">2789STDY5834956</strain>
    </source>
</reference>
<organism evidence="2 3">
    <name type="scientific">Clostridium baratii</name>
    <dbReference type="NCBI Taxonomy" id="1561"/>
    <lineage>
        <taxon>Bacteria</taxon>
        <taxon>Bacillati</taxon>
        <taxon>Bacillota</taxon>
        <taxon>Clostridia</taxon>
        <taxon>Eubacteriales</taxon>
        <taxon>Clostridiaceae</taxon>
        <taxon>Clostridium</taxon>
    </lineage>
</organism>
<feature type="transmembrane region" description="Helical" evidence="1">
    <location>
        <begin position="5"/>
        <end position="29"/>
    </location>
</feature>
<evidence type="ECO:0000256" key="1">
    <source>
        <dbReference type="SAM" id="Phobius"/>
    </source>
</evidence>
<dbReference type="AlphaFoldDB" id="A0A174V3I2"/>
<sequence length="133" mass="15485">MRKDFIFATIFTILLFSILIQVVILLYYYTNRNVTATVLTSFITVGSMVFYLFGCILLYGFTDTEHIIEKNGEKMVAYVDSFLQVEVKYYDHINSFLRGNKIRIYEDYGNGGFDPFEKDEALLPINSIYYGDN</sequence>
<feature type="transmembrane region" description="Helical" evidence="1">
    <location>
        <begin position="41"/>
        <end position="61"/>
    </location>
</feature>
<keyword evidence="1" id="KW-1133">Transmembrane helix</keyword>
<protein>
    <submittedName>
        <fullName evidence="2">Uncharacterized protein</fullName>
    </submittedName>
</protein>
<proteinExistence type="predicted"/>
<keyword evidence="1" id="KW-0812">Transmembrane</keyword>